<feature type="non-terminal residue" evidence="2">
    <location>
        <position position="1"/>
    </location>
</feature>
<accession>A0ABS8VA76</accession>
<proteinExistence type="predicted"/>
<comment type="caution">
    <text evidence="2">The sequence shown here is derived from an EMBL/GenBank/DDBJ whole genome shotgun (WGS) entry which is preliminary data.</text>
</comment>
<sequence>GEDSLPPIIVPAGRLTPSNTSQPMSHVTIHEMTPSLIPLFVTNTVNSSSHTLNERHHDSWGETTTHRPTRQVPEQNLILPT</sequence>
<dbReference type="EMBL" id="JACEIK010003868">
    <property type="protein sequence ID" value="MCD9643362.1"/>
    <property type="molecule type" value="Genomic_DNA"/>
</dbReference>
<reference evidence="2 3" key="1">
    <citation type="journal article" date="2021" name="BMC Genomics">
        <title>Datura genome reveals duplications of psychoactive alkaloid biosynthetic genes and high mutation rate following tissue culture.</title>
        <authorList>
            <person name="Rajewski A."/>
            <person name="Carter-House D."/>
            <person name="Stajich J."/>
            <person name="Litt A."/>
        </authorList>
    </citation>
    <scope>NUCLEOTIDE SEQUENCE [LARGE SCALE GENOMIC DNA]</scope>
    <source>
        <strain evidence="2">AR-01</strain>
    </source>
</reference>
<evidence type="ECO:0000256" key="1">
    <source>
        <dbReference type="SAM" id="MobiDB-lite"/>
    </source>
</evidence>
<keyword evidence="3" id="KW-1185">Reference proteome</keyword>
<feature type="region of interest" description="Disordered" evidence="1">
    <location>
        <begin position="48"/>
        <end position="81"/>
    </location>
</feature>
<organism evidence="2 3">
    <name type="scientific">Datura stramonium</name>
    <name type="common">Jimsonweed</name>
    <name type="synonym">Common thornapple</name>
    <dbReference type="NCBI Taxonomy" id="4076"/>
    <lineage>
        <taxon>Eukaryota</taxon>
        <taxon>Viridiplantae</taxon>
        <taxon>Streptophyta</taxon>
        <taxon>Embryophyta</taxon>
        <taxon>Tracheophyta</taxon>
        <taxon>Spermatophyta</taxon>
        <taxon>Magnoliopsida</taxon>
        <taxon>eudicotyledons</taxon>
        <taxon>Gunneridae</taxon>
        <taxon>Pentapetalae</taxon>
        <taxon>asterids</taxon>
        <taxon>lamiids</taxon>
        <taxon>Solanales</taxon>
        <taxon>Solanaceae</taxon>
        <taxon>Solanoideae</taxon>
        <taxon>Datureae</taxon>
        <taxon>Datura</taxon>
    </lineage>
</organism>
<dbReference type="Proteomes" id="UP000823775">
    <property type="component" value="Unassembled WGS sequence"/>
</dbReference>
<evidence type="ECO:0000313" key="2">
    <source>
        <dbReference type="EMBL" id="MCD9643362.1"/>
    </source>
</evidence>
<name>A0ABS8VA76_DATST</name>
<evidence type="ECO:0000313" key="3">
    <source>
        <dbReference type="Proteomes" id="UP000823775"/>
    </source>
</evidence>
<protein>
    <submittedName>
        <fullName evidence="2">Uncharacterized protein</fullName>
    </submittedName>
</protein>
<gene>
    <name evidence="2" type="ORF">HAX54_030765</name>
</gene>
<feature type="region of interest" description="Disordered" evidence="1">
    <location>
        <begin position="1"/>
        <end position="24"/>
    </location>
</feature>